<dbReference type="GO" id="GO:0000156">
    <property type="term" value="F:phosphorelay response regulator activity"/>
    <property type="evidence" value="ECO:0007669"/>
    <property type="project" value="TreeGrafter"/>
</dbReference>
<evidence type="ECO:0000259" key="9">
    <source>
        <dbReference type="PROSITE" id="PS51755"/>
    </source>
</evidence>
<name>A0A1I3BBL7_9PLAN</name>
<dbReference type="EMBL" id="FOQD01000001">
    <property type="protein sequence ID" value="SFH59081.1"/>
    <property type="molecule type" value="Genomic_DNA"/>
</dbReference>
<dbReference type="SUPFAM" id="SSF52172">
    <property type="entry name" value="CheY-like"/>
    <property type="match status" value="1"/>
</dbReference>
<protein>
    <submittedName>
        <fullName evidence="10">DNA-binding response regulator, OmpR family, contains REC and winged-helix (WHTH) domain</fullName>
    </submittedName>
</protein>
<dbReference type="InterPro" id="IPR036388">
    <property type="entry name" value="WH-like_DNA-bd_sf"/>
</dbReference>
<feature type="modified residue" description="4-aspartylphosphate" evidence="6">
    <location>
        <position position="52"/>
    </location>
</feature>
<dbReference type="Proteomes" id="UP000199518">
    <property type="component" value="Unassembled WGS sequence"/>
</dbReference>
<dbReference type="GO" id="GO:0000976">
    <property type="term" value="F:transcription cis-regulatory region binding"/>
    <property type="evidence" value="ECO:0007669"/>
    <property type="project" value="TreeGrafter"/>
</dbReference>
<keyword evidence="4 7" id="KW-0238">DNA-binding</keyword>
<dbReference type="PROSITE" id="PS50110">
    <property type="entry name" value="RESPONSE_REGULATORY"/>
    <property type="match status" value="1"/>
</dbReference>
<dbReference type="FunFam" id="3.40.50.2300:FF:000001">
    <property type="entry name" value="DNA-binding response regulator PhoB"/>
    <property type="match status" value="1"/>
</dbReference>
<feature type="DNA-binding region" description="OmpR/PhoB-type" evidence="7">
    <location>
        <begin position="123"/>
        <end position="223"/>
    </location>
</feature>
<keyword evidence="5" id="KW-0804">Transcription</keyword>
<dbReference type="CDD" id="cd00383">
    <property type="entry name" value="trans_reg_C"/>
    <property type="match status" value="1"/>
</dbReference>
<dbReference type="PROSITE" id="PS51755">
    <property type="entry name" value="OMPR_PHOB"/>
    <property type="match status" value="1"/>
</dbReference>
<evidence type="ECO:0000313" key="11">
    <source>
        <dbReference type="Proteomes" id="UP000199518"/>
    </source>
</evidence>
<gene>
    <name evidence="10" type="ORF">SAMN05421753_101331</name>
</gene>
<dbReference type="GO" id="GO:0005829">
    <property type="term" value="C:cytosol"/>
    <property type="evidence" value="ECO:0007669"/>
    <property type="project" value="TreeGrafter"/>
</dbReference>
<keyword evidence="11" id="KW-1185">Reference proteome</keyword>
<evidence type="ECO:0000256" key="4">
    <source>
        <dbReference type="ARBA" id="ARBA00023125"/>
    </source>
</evidence>
<dbReference type="InterPro" id="IPR011006">
    <property type="entry name" value="CheY-like_superfamily"/>
</dbReference>
<dbReference type="Pfam" id="PF00072">
    <property type="entry name" value="Response_reg"/>
    <property type="match status" value="1"/>
</dbReference>
<evidence type="ECO:0000256" key="7">
    <source>
        <dbReference type="PROSITE-ProRule" id="PRU01091"/>
    </source>
</evidence>
<dbReference type="Pfam" id="PF00486">
    <property type="entry name" value="Trans_reg_C"/>
    <property type="match status" value="1"/>
</dbReference>
<keyword evidence="3" id="KW-0805">Transcription regulation</keyword>
<organism evidence="10 11">
    <name type="scientific">Planctomicrobium piriforme</name>
    <dbReference type="NCBI Taxonomy" id="1576369"/>
    <lineage>
        <taxon>Bacteria</taxon>
        <taxon>Pseudomonadati</taxon>
        <taxon>Planctomycetota</taxon>
        <taxon>Planctomycetia</taxon>
        <taxon>Planctomycetales</taxon>
        <taxon>Planctomycetaceae</taxon>
        <taxon>Planctomicrobium</taxon>
    </lineage>
</organism>
<evidence type="ECO:0000313" key="10">
    <source>
        <dbReference type="EMBL" id="SFH59081.1"/>
    </source>
</evidence>
<dbReference type="OrthoDB" id="272875at2"/>
<evidence type="ECO:0000256" key="6">
    <source>
        <dbReference type="PROSITE-ProRule" id="PRU00169"/>
    </source>
</evidence>
<dbReference type="InterPro" id="IPR039420">
    <property type="entry name" value="WalR-like"/>
</dbReference>
<keyword evidence="1 6" id="KW-0597">Phosphoprotein</keyword>
<dbReference type="InterPro" id="IPR001867">
    <property type="entry name" value="OmpR/PhoB-type_DNA-bd"/>
</dbReference>
<dbReference type="Gene3D" id="3.40.50.2300">
    <property type="match status" value="1"/>
</dbReference>
<evidence type="ECO:0000259" key="8">
    <source>
        <dbReference type="PROSITE" id="PS50110"/>
    </source>
</evidence>
<reference evidence="11" key="1">
    <citation type="submission" date="2016-10" db="EMBL/GenBank/DDBJ databases">
        <authorList>
            <person name="Varghese N."/>
            <person name="Submissions S."/>
        </authorList>
    </citation>
    <scope>NUCLEOTIDE SEQUENCE [LARGE SCALE GENOMIC DNA]</scope>
    <source>
        <strain evidence="11">DSM 26348</strain>
    </source>
</reference>
<keyword evidence="2" id="KW-0902">Two-component regulatory system</keyword>
<accession>A0A1I3BBL7</accession>
<evidence type="ECO:0000256" key="2">
    <source>
        <dbReference type="ARBA" id="ARBA00023012"/>
    </source>
</evidence>
<dbReference type="STRING" id="1576369.SAMN05421753_101331"/>
<dbReference type="GO" id="GO:0006355">
    <property type="term" value="P:regulation of DNA-templated transcription"/>
    <property type="evidence" value="ECO:0007669"/>
    <property type="project" value="InterPro"/>
</dbReference>
<evidence type="ECO:0000256" key="3">
    <source>
        <dbReference type="ARBA" id="ARBA00023015"/>
    </source>
</evidence>
<feature type="domain" description="Response regulatory" evidence="8">
    <location>
        <begin position="3"/>
        <end position="117"/>
    </location>
</feature>
<evidence type="ECO:0000256" key="1">
    <source>
        <dbReference type="ARBA" id="ARBA00022553"/>
    </source>
</evidence>
<dbReference type="Gene3D" id="6.10.250.690">
    <property type="match status" value="1"/>
</dbReference>
<dbReference type="FunFam" id="1.10.10.10:FF:000005">
    <property type="entry name" value="Two-component system response regulator"/>
    <property type="match status" value="1"/>
</dbReference>
<dbReference type="AlphaFoldDB" id="A0A1I3BBL7"/>
<dbReference type="PANTHER" id="PTHR48111">
    <property type="entry name" value="REGULATOR OF RPOS"/>
    <property type="match status" value="1"/>
</dbReference>
<feature type="domain" description="OmpR/PhoB-type" evidence="9">
    <location>
        <begin position="123"/>
        <end position="223"/>
    </location>
</feature>
<dbReference type="Gene3D" id="1.10.10.10">
    <property type="entry name" value="Winged helix-like DNA-binding domain superfamily/Winged helix DNA-binding domain"/>
    <property type="match status" value="1"/>
</dbReference>
<dbReference type="SMART" id="SM00862">
    <property type="entry name" value="Trans_reg_C"/>
    <property type="match status" value="1"/>
</dbReference>
<dbReference type="GO" id="GO:0032993">
    <property type="term" value="C:protein-DNA complex"/>
    <property type="evidence" value="ECO:0007669"/>
    <property type="project" value="TreeGrafter"/>
</dbReference>
<dbReference type="SMART" id="SM00448">
    <property type="entry name" value="REC"/>
    <property type="match status" value="1"/>
</dbReference>
<dbReference type="InterPro" id="IPR001789">
    <property type="entry name" value="Sig_transdc_resp-reg_receiver"/>
</dbReference>
<sequence length="225" mass="25658">MPRVLVIEDEKRLLRSIRDGLLEEGYEAVTSLNGEAALGIIASQSIDLVILDLMLPGMHGLDVLQNMRSREFTAPILILTACDRVRDRVAGLNGGADDYLVKPFSYAELHARVRTLLRRGPPRGMLELQAGHIRVDALERRAFREGVELELSRREFDLLSYLIRHRGQTVTRDMLARELWRDTQDLLTNVIDVYINRLRRKIDLTSQPSLIRTVRGSGYVIAEEE</sequence>
<dbReference type="RefSeq" id="WP_092047317.1">
    <property type="nucleotide sequence ID" value="NZ_FOQD01000001.1"/>
</dbReference>
<dbReference type="PANTHER" id="PTHR48111:SF22">
    <property type="entry name" value="REGULATOR OF RPOS"/>
    <property type="match status" value="1"/>
</dbReference>
<proteinExistence type="predicted"/>
<evidence type="ECO:0000256" key="5">
    <source>
        <dbReference type="ARBA" id="ARBA00023163"/>
    </source>
</evidence>